<evidence type="ECO:0000256" key="2">
    <source>
        <dbReference type="ARBA" id="ARBA00022679"/>
    </source>
</evidence>
<keyword evidence="3" id="KW-0949">S-adenosyl-L-methionine</keyword>
<organism evidence="4">
    <name type="scientific">bioreactor metagenome</name>
    <dbReference type="NCBI Taxonomy" id="1076179"/>
    <lineage>
        <taxon>unclassified sequences</taxon>
        <taxon>metagenomes</taxon>
        <taxon>ecological metagenomes</taxon>
    </lineage>
</organism>
<dbReference type="InterPro" id="IPR010280">
    <property type="entry name" value="U5_MeTrfase_fam"/>
</dbReference>
<proteinExistence type="predicted"/>
<name>A0A644UAF9_9ZZZZ</name>
<dbReference type="InterPro" id="IPR030391">
    <property type="entry name" value="MeTrfase_TrmA_CS"/>
</dbReference>
<dbReference type="InterPro" id="IPR030390">
    <property type="entry name" value="MeTrfase_TrmA_AS"/>
</dbReference>
<dbReference type="AlphaFoldDB" id="A0A644UAF9"/>
<dbReference type="PROSITE" id="PS51687">
    <property type="entry name" value="SAM_MT_RNA_M5U"/>
    <property type="match status" value="1"/>
</dbReference>
<dbReference type="PROSITE" id="PS01230">
    <property type="entry name" value="TRMA_1"/>
    <property type="match status" value="1"/>
</dbReference>
<dbReference type="PANTHER" id="PTHR11061:SF30">
    <property type="entry name" value="TRNA (URACIL(54)-C(5))-METHYLTRANSFERASE"/>
    <property type="match status" value="1"/>
</dbReference>
<dbReference type="EMBL" id="VSSQ01000093">
    <property type="protein sequence ID" value="MPL75966.1"/>
    <property type="molecule type" value="Genomic_DNA"/>
</dbReference>
<evidence type="ECO:0000256" key="1">
    <source>
        <dbReference type="ARBA" id="ARBA00022603"/>
    </source>
</evidence>
<evidence type="ECO:0000256" key="3">
    <source>
        <dbReference type="ARBA" id="ARBA00022691"/>
    </source>
</evidence>
<sequence length="372" mass="41465">MPVDYLPEGCVKECRGCGHRLMTMQESLIQKKTFLQKKLSAWSGLIEDVRSVPASGRLGYRDKVNLVMRWNGTKWETGTLNRDVLIPIPRCPVHKIYVNEAIRLFHSVLPRYTEIEAVRYVQTAKQIAIVVKSRELPGTGWLTNAFAERLASIGIEGVWLHLFPSSGKRVFGKGGWYLIWGKEASQDESGLWYGPAAFQQLLPVLAGEALDTALAFLKPDANSVVIDMYCGTGSGLKKWTQAGAKTLGTEISAEALRMAAMNAPRAETLTGTCRQRLPQMEKWLNGFEDGFVRLLYVNPPRTGLEDGIAEWIASFMKPIRMAYLSCSAGTLSRDLSILCKSGYSVDRIIPFDFFPQTIHVESLVLLKKADCI</sequence>
<dbReference type="GO" id="GO:0070475">
    <property type="term" value="P:rRNA base methylation"/>
    <property type="evidence" value="ECO:0007669"/>
    <property type="project" value="TreeGrafter"/>
</dbReference>
<dbReference type="Pfam" id="PF05958">
    <property type="entry name" value="tRNA_U5-meth_tr"/>
    <property type="match status" value="1"/>
</dbReference>
<dbReference type="Gene3D" id="3.40.50.150">
    <property type="entry name" value="Vaccinia Virus protein VP39"/>
    <property type="match status" value="1"/>
</dbReference>
<dbReference type="Gene3D" id="2.40.50.1070">
    <property type="match status" value="1"/>
</dbReference>
<dbReference type="GO" id="GO:0070041">
    <property type="term" value="F:rRNA (uridine-C5-)-methyltransferase activity"/>
    <property type="evidence" value="ECO:0007669"/>
    <property type="project" value="TreeGrafter"/>
</dbReference>
<dbReference type="InterPro" id="IPR029063">
    <property type="entry name" value="SAM-dependent_MTases_sf"/>
</dbReference>
<keyword evidence="1 4" id="KW-0489">Methyltransferase</keyword>
<protein>
    <submittedName>
        <fullName evidence="4">23S rRNA (Uracil-C(5))-methyltransferase RlmCD</fullName>
        <ecNumber evidence="4">2.1.1.189</ecNumber>
    </submittedName>
</protein>
<dbReference type="SUPFAM" id="SSF53335">
    <property type="entry name" value="S-adenosyl-L-methionine-dependent methyltransferases"/>
    <property type="match status" value="1"/>
</dbReference>
<dbReference type="PANTHER" id="PTHR11061">
    <property type="entry name" value="RNA M5U METHYLTRANSFERASE"/>
    <property type="match status" value="1"/>
</dbReference>
<gene>
    <name evidence="4" type="primary">rlmCD_7</name>
    <name evidence="4" type="ORF">SDC9_21811</name>
</gene>
<dbReference type="PROSITE" id="PS01231">
    <property type="entry name" value="TRMA_2"/>
    <property type="match status" value="1"/>
</dbReference>
<reference evidence="4" key="1">
    <citation type="submission" date="2019-08" db="EMBL/GenBank/DDBJ databases">
        <authorList>
            <person name="Kucharzyk K."/>
            <person name="Murdoch R.W."/>
            <person name="Higgins S."/>
            <person name="Loffler F."/>
        </authorList>
    </citation>
    <scope>NUCLEOTIDE SEQUENCE</scope>
</reference>
<accession>A0A644UAF9</accession>
<dbReference type="EC" id="2.1.1.189" evidence="4"/>
<evidence type="ECO:0000313" key="4">
    <source>
        <dbReference type="EMBL" id="MPL75966.1"/>
    </source>
</evidence>
<keyword evidence="2 4" id="KW-0808">Transferase</keyword>
<comment type="caution">
    <text evidence="4">The sequence shown here is derived from an EMBL/GenBank/DDBJ whole genome shotgun (WGS) entry which is preliminary data.</text>
</comment>